<evidence type="ECO:0000256" key="1">
    <source>
        <dbReference type="SAM" id="SignalP"/>
    </source>
</evidence>
<proteinExistence type="predicted"/>
<dbReference type="Proteomes" id="UP001244341">
    <property type="component" value="Chromosome 9b"/>
</dbReference>
<feature type="chain" id="PRO_5045544563" evidence="1">
    <location>
        <begin position="21"/>
        <end position="191"/>
    </location>
</feature>
<accession>A0ABY8UC11</accession>
<evidence type="ECO:0000313" key="3">
    <source>
        <dbReference type="Proteomes" id="UP001244341"/>
    </source>
</evidence>
<dbReference type="PANTHER" id="PTHR36337:SF1">
    <property type="entry name" value="OBSCURIN-LIKE PROTEIN"/>
    <property type="match status" value="1"/>
</dbReference>
<dbReference type="EMBL" id="CP126216">
    <property type="protein sequence ID" value="WIA17912.1"/>
    <property type="molecule type" value="Genomic_DNA"/>
</dbReference>
<feature type="signal peptide" evidence="1">
    <location>
        <begin position="1"/>
        <end position="20"/>
    </location>
</feature>
<reference evidence="2 3" key="1">
    <citation type="submission" date="2023-05" db="EMBL/GenBank/DDBJ databases">
        <title>A 100% complete, gapless, phased diploid assembly of the Scenedesmus obliquus UTEX 3031 genome.</title>
        <authorList>
            <person name="Biondi T.C."/>
            <person name="Hanschen E.R."/>
            <person name="Kwon T."/>
            <person name="Eng W."/>
            <person name="Kruse C.P.S."/>
            <person name="Koehler S.I."/>
            <person name="Kunde Y."/>
            <person name="Gleasner C.D."/>
            <person name="You Mak K.T."/>
            <person name="Polle J."/>
            <person name="Hovde B.T."/>
            <person name="Starkenburg S.R."/>
        </authorList>
    </citation>
    <scope>NUCLEOTIDE SEQUENCE [LARGE SCALE GENOMIC DNA]</scope>
    <source>
        <strain evidence="2 3">DOE0152z</strain>
    </source>
</reference>
<organism evidence="2 3">
    <name type="scientific">Tetradesmus obliquus</name>
    <name type="common">Green alga</name>
    <name type="synonym">Acutodesmus obliquus</name>
    <dbReference type="NCBI Taxonomy" id="3088"/>
    <lineage>
        <taxon>Eukaryota</taxon>
        <taxon>Viridiplantae</taxon>
        <taxon>Chlorophyta</taxon>
        <taxon>core chlorophytes</taxon>
        <taxon>Chlorophyceae</taxon>
        <taxon>CS clade</taxon>
        <taxon>Sphaeropleales</taxon>
        <taxon>Scenedesmaceae</taxon>
        <taxon>Tetradesmus</taxon>
    </lineage>
</organism>
<evidence type="ECO:0000313" key="2">
    <source>
        <dbReference type="EMBL" id="WIA17912.1"/>
    </source>
</evidence>
<keyword evidence="1" id="KW-0732">Signal</keyword>
<protein>
    <submittedName>
        <fullName evidence="2">Uncharacterized protein</fullName>
    </submittedName>
</protein>
<dbReference type="PANTHER" id="PTHR36337">
    <property type="entry name" value="OBSCURIN-LIKE PROTEIN"/>
    <property type="match status" value="1"/>
</dbReference>
<sequence>MQGAAAAAGLAAVLPACCFGRCTTSSPAPKIPAGFGSMEGLAVGFNRIVRQLPAGSAMTLLAVKLVADRAGQLALHSNGSSTPQLLVDAADKLFELVQLAVQVVDYGLLPSVLQIVAAAVLAAPAAAQRGWLSALYGSCLAVDDYTRKPGLLAWLDGLAGQVALSASQQQQQQQQQQGLAAAAEQLLASAL</sequence>
<gene>
    <name evidence="2" type="ORF">OEZ85_009407</name>
</gene>
<name>A0ABY8UC11_TETOB</name>
<keyword evidence="3" id="KW-1185">Reference proteome</keyword>